<gene>
    <name evidence="1" type="ORF">BDM02DRAFT_3079927</name>
</gene>
<proteinExistence type="predicted"/>
<reference evidence="1" key="1">
    <citation type="submission" date="2019-10" db="EMBL/GenBank/DDBJ databases">
        <authorList>
            <consortium name="DOE Joint Genome Institute"/>
            <person name="Kuo A."/>
            <person name="Miyauchi S."/>
            <person name="Kiss E."/>
            <person name="Drula E."/>
            <person name="Kohler A."/>
            <person name="Sanchez-Garcia M."/>
            <person name="Andreopoulos B."/>
            <person name="Barry K.W."/>
            <person name="Bonito G."/>
            <person name="Buee M."/>
            <person name="Carver A."/>
            <person name="Chen C."/>
            <person name="Cichocki N."/>
            <person name="Clum A."/>
            <person name="Culley D."/>
            <person name="Crous P.W."/>
            <person name="Fauchery L."/>
            <person name="Girlanda M."/>
            <person name="Hayes R."/>
            <person name="Keri Z."/>
            <person name="Labutti K."/>
            <person name="Lipzen A."/>
            <person name="Lombard V."/>
            <person name="Magnuson J."/>
            <person name="Maillard F."/>
            <person name="Morin E."/>
            <person name="Murat C."/>
            <person name="Nolan M."/>
            <person name="Ohm R."/>
            <person name="Pangilinan J."/>
            <person name="Pereira M."/>
            <person name="Perotto S."/>
            <person name="Peter M."/>
            <person name="Riley R."/>
            <person name="Sitrit Y."/>
            <person name="Stielow B."/>
            <person name="Szollosi G."/>
            <person name="Zifcakova L."/>
            <person name="Stursova M."/>
            <person name="Spatafora J.W."/>
            <person name="Tedersoo L."/>
            <person name="Vaario L.-M."/>
            <person name="Yamada A."/>
            <person name="Yan M."/>
            <person name="Wang P."/>
            <person name="Xu J."/>
            <person name="Bruns T."/>
            <person name="Baldrian P."/>
            <person name="Vilgalys R."/>
            <person name="Henrissat B."/>
            <person name="Grigoriev I.V."/>
            <person name="Hibbett D."/>
            <person name="Nagy L.G."/>
            <person name="Martin F.M."/>
        </authorList>
    </citation>
    <scope>NUCLEOTIDE SEQUENCE</scope>
    <source>
        <strain evidence="1">P2</strain>
    </source>
</reference>
<protein>
    <submittedName>
        <fullName evidence="1">RmlC-like cupin</fullName>
    </submittedName>
</protein>
<dbReference type="Proteomes" id="UP000886501">
    <property type="component" value="Unassembled WGS sequence"/>
</dbReference>
<accession>A0ACB6ZHR1</accession>
<evidence type="ECO:0000313" key="1">
    <source>
        <dbReference type="EMBL" id="KAF9649044.1"/>
    </source>
</evidence>
<name>A0ACB6ZHR1_THEGA</name>
<keyword evidence="2" id="KW-1185">Reference proteome</keyword>
<organism evidence="1 2">
    <name type="scientific">Thelephora ganbajun</name>
    <name type="common">Ganba fungus</name>
    <dbReference type="NCBI Taxonomy" id="370292"/>
    <lineage>
        <taxon>Eukaryota</taxon>
        <taxon>Fungi</taxon>
        <taxon>Dikarya</taxon>
        <taxon>Basidiomycota</taxon>
        <taxon>Agaricomycotina</taxon>
        <taxon>Agaricomycetes</taxon>
        <taxon>Thelephorales</taxon>
        <taxon>Thelephoraceae</taxon>
        <taxon>Thelephora</taxon>
    </lineage>
</organism>
<evidence type="ECO:0000313" key="2">
    <source>
        <dbReference type="Proteomes" id="UP000886501"/>
    </source>
</evidence>
<dbReference type="EMBL" id="MU118003">
    <property type="protein sequence ID" value="KAF9649044.1"/>
    <property type="molecule type" value="Genomic_DNA"/>
</dbReference>
<feature type="non-terminal residue" evidence="1">
    <location>
        <position position="1"/>
    </location>
</feature>
<comment type="caution">
    <text evidence="1">The sequence shown here is derived from an EMBL/GenBank/DDBJ whole genome shotgun (WGS) entry which is preliminary data.</text>
</comment>
<sequence length="222" mass="23681">LAIIDQGMILNRDPPQFVFDFNSGVGLVSGAGGNITVANLADFPYLLGKGMSLTVGKMAPCGLSTPHYHPRATEFLYMLTGSELKVGFLLENGVRLVTNVLKPGQGAIFPKGSFHYQVNTDCEPVTFVAGLNSEDPGVSSVAQRFFGIQPAVVDATLGDVGLDEVVRIAQSVSTALSIKLKLKLLTHVPIQIPDTFALGVQSCLDKCKIQRGGDQPKKQQQP</sequence>
<reference evidence="1" key="2">
    <citation type="journal article" date="2020" name="Nat. Commun.">
        <title>Large-scale genome sequencing of mycorrhizal fungi provides insights into the early evolution of symbiotic traits.</title>
        <authorList>
            <person name="Miyauchi S."/>
            <person name="Kiss E."/>
            <person name="Kuo A."/>
            <person name="Drula E."/>
            <person name="Kohler A."/>
            <person name="Sanchez-Garcia M."/>
            <person name="Morin E."/>
            <person name="Andreopoulos B."/>
            <person name="Barry K.W."/>
            <person name="Bonito G."/>
            <person name="Buee M."/>
            <person name="Carver A."/>
            <person name="Chen C."/>
            <person name="Cichocki N."/>
            <person name="Clum A."/>
            <person name="Culley D."/>
            <person name="Crous P.W."/>
            <person name="Fauchery L."/>
            <person name="Girlanda M."/>
            <person name="Hayes R.D."/>
            <person name="Keri Z."/>
            <person name="LaButti K."/>
            <person name="Lipzen A."/>
            <person name="Lombard V."/>
            <person name="Magnuson J."/>
            <person name="Maillard F."/>
            <person name="Murat C."/>
            <person name="Nolan M."/>
            <person name="Ohm R.A."/>
            <person name="Pangilinan J."/>
            <person name="Pereira M.F."/>
            <person name="Perotto S."/>
            <person name="Peter M."/>
            <person name="Pfister S."/>
            <person name="Riley R."/>
            <person name="Sitrit Y."/>
            <person name="Stielow J.B."/>
            <person name="Szollosi G."/>
            <person name="Zifcakova L."/>
            <person name="Stursova M."/>
            <person name="Spatafora J.W."/>
            <person name="Tedersoo L."/>
            <person name="Vaario L.M."/>
            <person name="Yamada A."/>
            <person name="Yan M."/>
            <person name="Wang P."/>
            <person name="Xu J."/>
            <person name="Bruns T."/>
            <person name="Baldrian P."/>
            <person name="Vilgalys R."/>
            <person name="Dunand C."/>
            <person name="Henrissat B."/>
            <person name="Grigoriev I.V."/>
            <person name="Hibbett D."/>
            <person name="Nagy L.G."/>
            <person name="Martin F.M."/>
        </authorList>
    </citation>
    <scope>NUCLEOTIDE SEQUENCE</scope>
    <source>
        <strain evidence="1">P2</strain>
    </source>
</reference>
<feature type="non-terminal residue" evidence="1">
    <location>
        <position position="222"/>
    </location>
</feature>